<dbReference type="PANTHER" id="PTHR43649">
    <property type="entry name" value="ARABINOSE-BINDING PROTEIN-RELATED"/>
    <property type="match status" value="1"/>
</dbReference>
<evidence type="ECO:0000256" key="3">
    <source>
        <dbReference type="ARBA" id="ARBA00022729"/>
    </source>
</evidence>
<evidence type="ECO:0000313" key="5">
    <source>
        <dbReference type="EMBL" id="RIH84675.1"/>
    </source>
</evidence>
<comment type="caution">
    <text evidence="5">The sequence shown here is derived from an EMBL/GenBank/DDBJ whole genome shotgun (WGS) entry which is preliminary data.</text>
</comment>
<keyword evidence="2" id="KW-0813">Transport</keyword>
<dbReference type="AlphaFoldDB" id="A0A399EL10"/>
<evidence type="ECO:0000313" key="6">
    <source>
        <dbReference type="Proteomes" id="UP000265341"/>
    </source>
</evidence>
<dbReference type="SUPFAM" id="SSF53850">
    <property type="entry name" value="Periplasmic binding protein-like II"/>
    <property type="match status" value="1"/>
</dbReference>
<evidence type="ECO:0000256" key="4">
    <source>
        <dbReference type="SAM" id="SignalP"/>
    </source>
</evidence>
<dbReference type="PANTHER" id="PTHR43649:SF34">
    <property type="entry name" value="ABC TRANSPORTER PERIPLASMIC-BINDING PROTEIN YCJN-RELATED"/>
    <property type="match status" value="1"/>
</dbReference>
<comment type="similarity">
    <text evidence="1">Belongs to the bacterial solute-binding protein 1 family.</text>
</comment>
<keyword evidence="3 4" id="KW-0732">Signal</keyword>
<evidence type="ECO:0000256" key="2">
    <source>
        <dbReference type="ARBA" id="ARBA00022448"/>
    </source>
</evidence>
<feature type="chain" id="PRO_5017287082" evidence="4">
    <location>
        <begin position="22"/>
        <end position="422"/>
    </location>
</feature>
<dbReference type="CDD" id="cd14750">
    <property type="entry name" value="PBP2_TMBP"/>
    <property type="match status" value="1"/>
</dbReference>
<dbReference type="EMBL" id="QWLA01000053">
    <property type="protein sequence ID" value="RIH84675.1"/>
    <property type="molecule type" value="Genomic_DNA"/>
</dbReference>
<reference evidence="5 6" key="1">
    <citation type="submission" date="2018-08" db="EMBL/GenBank/DDBJ databases">
        <title>Meiothermus roseus NBRC 110900 genome sequencing project.</title>
        <authorList>
            <person name="Da Costa M.S."/>
            <person name="Albuquerque L."/>
            <person name="Raposo P."/>
            <person name="Froufe H.J.C."/>
            <person name="Barroso C.S."/>
            <person name="Egas C."/>
        </authorList>
    </citation>
    <scope>NUCLEOTIDE SEQUENCE [LARGE SCALE GENOMIC DNA]</scope>
    <source>
        <strain evidence="5 6">NBRC 110900</strain>
    </source>
</reference>
<organism evidence="5 6">
    <name type="scientific">Calidithermus roseus</name>
    <dbReference type="NCBI Taxonomy" id="1644118"/>
    <lineage>
        <taxon>Bacteria</taxon>
        <taxon>Thermotogati</taxon>
        <taxon>Deinococcota</taxon>
        <taxon>Deinococci</taxon>
        <taxon>Thermales</taxon>
        <taxon>Thermaceae</taxon>
        <taxon>Calidithermus</taxon>
    </lineage>
</organism>
<dbReference type="Pfam" id="PF01547">
    <property type="entry name" value="SBP_bac_1"/>
    <property type="match status" value="1"/>
</dbReference>
<gene>
    <name evidence="5" type="ORF">Mrose_02523</name>
</gene>
<dbReference type="InterPro" id="IPR050490">
    <property type="entry name" value="Bact_solute-bd_prot1"/>
</dbReference>
<name>A0A399EL10_9DEIN</name>
<sequence>MKLSKWLIVALSLTVGAASLAQGVTIRVAGDSTAVGEGGRWMKAKAEEWAKKTGNKVEYIDSPADTNDRLALYQQYWAAKSADVDVYMIDVIWPGIVAPHAADLKQFFTAQELSQFFPRIVENNTIKGKLTSIPFFTDAGLLYYRTDLLQKYGYSKPPATWAELEAMATKIQAGERANNKDFWGFVFQGKSYEGLTCDALEWIYSFGGGLVVEPDGKISINNANARAALTTVRGWIGKIAPPGVTSYAEEEARNAFQNGNAAFMRNWPYAYALAQEANSPVKGKVGVTVLPKGPGASGKNAATLGGWQLMVAAYSKNQKVAADLVRYLTSVEVQKDNAVNLSRLPTRPALYNDKDVLAKNPWFKDLLPVFQNAVGRPSGVAGAKYNQVSEAFWTGVHEAISGQKAADVALREIEAKLQRILR</sequence>
<proteinExistence type="inferred from homology"/>
<protein>
    <submittedName>
        <fullName evidence="5">Putative ABC transporter-binding protein</fullName>
    </submittedName>
</protein>
<evidence type="ECO:0000256" key="1">
    <source>
        <dbReference type="ARBA" id="ARBA00008520"/>
    </source>
</evidence>
<feature type="signal peptide" evidence="4">
    <location>
        <begin position="1"/>
        <end position="21"/>
    </location>
</feature>
<dbReference type="Proteomes" id="UP000265341">
    <property type="component" value="Unassembled WGS sequence"/>
</dbReference>
<keyword evidence="6" id="KW-1185">Reference proteome</keyword>
<dbReference type="InterPro" id="IPR006059">
    <property type="entry name" value="SBP"/>
</dbReference>
<dbReference type="RefSeq" id="WP_182482800.1">
    <property type="nucleotide sequence ID" value="NZ_QWLA01000053.1"/>
</dbReference>
<dbReference type="Gene3D" id="3.40.190.10">
    <property type="entry name" value="Periplasmic binding protein-like II"/>
    <property type="match status" value="2"/>
</dbReference>
<accession>A0A399EL10</accession>